<dbReference type="Proteomes" id="UP000789405">
    <property type="component" value="Unassembled WGS sequence"/>
</dbReference>
<accession>A0A9N9HT83</accession>
<protein>
    <submittedName>
        <fullName evidence="1">12327_t:CDS:1</fullName>
    </submittedName>
</protein>
<evidence type="ECO:0000313" key="1">
    <source>
        <dbReference type="EMBL" id="CAG8704565.1"/>
    </source>
</evidence>
<evidence type="ECO:0000313" key="2">
    <source>
        <dbReference type="Proteomes" id="UP000789405"/>
    </source>
</evidence>
<gene>
    <name evidence="1" type="ORF">DERYTH_LOCUS13205</name>
</gene>
<organism evidence="1 2">
    <name type="scientific">Dentiscutata erythropus</name>
    <dbReference type="NCBI Taxonomy" id="1348616"/>
    <lineage>
        <taxon>Eukaryota</taxon>
        <taxon>Fungi</taxon>
        <taxon>Fungi incertae sedis</taxon>
        <taxon>Mucoromycota</taxon>
        <taxon>Glomeromycotina</taxon>
        <taxon>Glomeromycetes</taxon>
        <taxon>Diversisporales</taxon>
        <taxon>Gigasporaceae</taxon>
        <taxon>Dentiscutata</taxon>
    </lineage>
</organism>
<keyword evidence="2" id="KW-1185">Reference proteome</keyword>
<dbReference type="OrthoDB" id="10304046at2759"/>
<comment type="caution">
    <text evidence="1">The sequence shown here is derived from an EMBL/GenBank/DDBJ whole genome shotgun (WGS) entry which is preliminary data.</text>
</comment>
<dbReference type="AlphaFoldDB" id="A0A9N9HT83"/>
<proteinExistence type="predicted"/>
<dbReference type="EMBL" id="CAJVPY010009090">
    <property type="protein sequence ID" value="CAG8704565.1"/>
    <property type="molecule type" value="Genomic_DNA"/>
</dbReference>
<sequence length="175" mass="21305">MFKDYYSKIIGLLRKNEFDVKPLNKLPKYSTVLVSFEKYSFYLFIWYEKIKNKQDYLDLYKAIQDYKRPDNPIHTGNSRINFFKEDHVIVCRSLDSKKRCKIEEYADADKEFKFHYCEKDEIIKHIIEYFFYQYAISKEMNIGVTNLFAKFMINNMKKITSFDDYCKKFATSFLM</sequence>
<reference evidence="1" key="1">
    <citation type="submission" date="2021-06" db="EMBL/GenBank/DDBJ databases">
        <authorList>
            <person name="Kallberg Y."/>
            <person name="Tangrot J."/>
            <person name="Rosling A."/>
        </authorList>
    </citation>
    <scope>NUCLEOTIDE SEQUENCE</scope>
    <source>
        <strain evidence="1">MA453B</strain>
    </source>
</reference>
<name>A0A9N9HT83_9GLOM</name>